<dbReference type="PANTHER" id="PTHR42781">
    <property type="entry name" value="SPERMIDINE/PUTRESCINE IMPORT ATP-BINDING PROTEIN POTA"/>
    <property type="match status" value="1"/>
</dbReference>
<keyword evidence="2" id="KW-0813">Transport</keyword>
<comment type="similarity">
    <text evidence="1">Belongs to the ABC transporter superfamily.</text>
</comment>
<dbReference type="AlphaFoldDB" id="A0A4Q2R6I4"/>
<dbReference type="PROSITE" id="PS00211">
    <property type="entry name" value="ABC_TRANSPORTER_1"/>
    <property type="match status" value="1"/>
</dbReference>
<proteinExistence type="inferred from homology"/>
<evidence type="ECO:0000256" key="2">
    <source>
        <dbReference type="ARBA" id="ARBA00022448"/>
    </source>
</evidence>
<dbReference type="GO" id="GO:0016887">
    <property type="term" value="F:ATP hydrolysis activity"/>
    <property type="evidence" value="ECO:0007669"/>
    <property type="project" value="InterPro"/>
</dbReference>
<accession>A0A4Q2R6I4</accession>
<evidence type="ECO:0000256" key="1">
    <source>
        <dbReference type="ARBA" id="ARBA00005417"/>
    </source>
</evidence>
<name>A0A4Q2R6I4_9HYPH</name>
<dbReference type="SMART" id="SM00382">
    <property type="entry name" value="AAA"/>
    <property type="match status" value="1"/>
</dbReference>
<protein>
    <submittedName>
        <fullName evidence="6">ABC transporter ATP-binding protein</fullName>
    </submittedName>
</protein>
<reference evidence="6 7" key="2">
    <citation type="submission" date="2019-02" db="EMBL/GenBank/DDBJ databases">
        <title>'Lichenibacterium ramalinii' gen. nov. sp. nov., 'Lichenibacterium minor' gen. nov. sp. nov.</title>
        <authorList>
            <person name="Pankratov T."/>
        </authorList>
    </citation>
    <scope>NUCLEOTIDE SEQUENCE [LARGE SCALE GENOMIC DNA]</scope>
    <source>
        <strain evidence="6 7">RmlP001</strain>
    </source>
</reference>
<dbReference type="InterPro" id="IPR050093">
    <property type="entry name" value="ABC_SmlMolc_Importer"/>
</dbReference>
<dbReference type="InterPro" id="IPR003593">
    <property type="entry name" value="AAA+_ATPase"/>
</dbReference>
<keyword evidence="3" id="KW-0547">Nucleotide-binding</keyword>
<dbReference type="EMBL" id="QYBC01000036">
    <property type="protein sequence ID" value="RYB01541.1"/>
    <property type="molecule type" value="Genomic_DNA"/>
</dbReference>
<dbReference type="GO" id="GO:0022857">
    <property type="term" value="F:transmembrane transporter activity"/>
    <property type="evidence" value="ECO:0007669"/>
    <property type="project" value="InterPro"/>
</dbReference>
<reference evidence="6 7" key="1">
    <citation type="submission" date="2018-09" db="EMBL/GenBank/DDBJ databases">
        <authorList>
            <person name="Grouzdev D.S."/>
            <person name="Krutkina M.S."/>
        </authorList>
    </citation>
    <scope>NUCLEOTIDE SEQUENCE [LARGE SCALE GENOMIC DNA]</scope>
    <source>
        <strain evidence="6 7">RmlP001</strain>
    </source>
</reference>
<dbReference type="GO" id="GO:0005524">
    <property type="term" value="F:ATP binding"/>
    <property type="evidence" value="ECO:0007669"/>
    <property type="project" value="UniProtKB-KW"/>
</dbReference>
<dbReference type="InterPro" id="IPR027417">
    <property type="entry name" value="P-loop_NTPase"/>
</dbReference>
<dbReference type="Pfam" id="PF08402">
    <property type="entry name" value="TOBE_2"/>
    <property type="match status" value="1"/>
</dbReference>
<sequence length="354" mass="37948">MSKRYGSRIALDGITLDVADDSYVSLLGASGSGKTVLLRAIAGFEPLDGGTIALRGEPLSDRPAHRRNIGFVFQNFALFPHLTVQQNIAFGLENRAADRPSARLVAERVRAMVDLVGLSGLESRAVTAISGGQRQRVALARTLVAEPTLVLLDEPLGALDANLRARMCGELRRIRERLGVTFLHVTGSETEALAMGDEVVVLDAGRIAQIGAPDTVYGRPADAAVAKFLNCYNMFAGRPGPASFETEGARLPVRGMPEPRSGAVYAIRHDLIAVRPIDAAVEEAEARLTGDFLASEYSGPAVTSFFRLPSGTVVTVEDHLSHREPQLFEPGRAYGLVWRAADALVLPAREASRA</sequence>
<dbReference type="InterPro" id="IPR003439">
    <property type="entry name" value="ABC_transporter-like_ATP-bd"/>
</dbReference>
<dbReference type="Gene3D" id="3.40.50.300">
    <property type="entry name" value="P-loop containing nucleotide triphosphate hydrolases"/>
    <property type="match status" value="1"/>
</dbReference>
<dbReference type="PANTHER" id="PTHR42781:SF4">
    <property type="entry name" value="SPERMIDINE_PUTRESCINE IMPORT ATP-BINDING PROTEIN POTA"/>
    <property type="match status" value="1"/>
</dbReference>
<dbReference type="FunFam" id="3.40.50.300:FF:000425">
    <property type="entry name" value="Probable ABC transporter, ATP-binding subunit"/>
    <property type="match status" value="1"/>
</dbReference>
<dbReference type="Pfam" id="PF00005">
    <property type="entry name" value="ABC_tran"/>
    <property type="match status" value="1"/>
</dbReference>
<evidence type="ECO:0000256" key="3">
    <source>
        <dbReference type="ARBA" id="ARBA00022741"/>
    </source>
</evidence>
<dbReference type="PROSITE" id="PS50893">
    <property type="entry name" value="ABC_TRANSPORTER_2"/>
    <property type="match status" value="1"/>
</dbReference>
<evidence type="ECO:0000259" key="5">
    <source>
        <dbReference type="PROSITE" id="PS50893"/>
    </source>
</evidence>
<dbReference type="GO" id="GO:0043190">
    <property type="term" value="C:ATP-binding cassette (ABC) transporter complex"/>
    <property type="evidence" value="ECO:0007669"/>
    <property type="project" value="InterPro"/>
</dbReference>
<dbReference type="OrthoDB" id="7801215at2"/>
<comment type="caution">
    <text evidence="6">The sequence shown here is derived from an EMBL/GenBank/DDBJ whole genome shotgun (WGS) entry which is preliminary data.</text>
</comment>
<evidence type="ECO:0000313" key="6">
    <source>
        <dbReference type="EMBL" id="RYB01541.1"/>
    </source>
</evidence>
<evidence type="ECO:0000313" key="7">
    <source>
        <dbReference type="Proteomes" id="UP000289411"/>
    </source>
</evidence>
<dbReference type="GO" id="GO:0015697">
    <property type="term" value="P:quaternary ammonium group transport"/>
    <property type="evidence" value="ECO:0007669"/>
    <property type="project" value="UniProtKB-ARBA"/>
</dbReference>
<dbReference type="Proteomes" id="UP000289411">
    <property type="component" value="Unassembled WGS sequence"/>
</dbReference>
<evidence type="ECO:0000256" key="4">
    <source>
        <dbReference type="ARBA" id="ARBA00022840"/>
    </source>
</evidence>
<organism evidence="6 7">
    <name type="scientific">Lichenibacterium ramalinae</name>
    <dbReference type="NCBI Taxonomy" id="2316527"/>
    <lineage>
        <taxon>Bacteria</taxon>
        <taxon>Pseudomonadati</taxon>
        <taxon>Pseudomonadota</taxon>
        <taxon>Alphaproteobacteria</taxon>
        <taxon>Hyphomicrobiales</taxon>
        <taxon>Lichenihabitantaceae</taxon>
        <taxon>Lichenibacterium</taxon>
    </lineage>
</organism>
<keyword evidence="7" id="KW-1185">Reference proteome</keyword>
<feature type="domain" description="ABC transporter" evidence="5">
    <location>
        <begin position="1"/>
        <end position="229"/>
    </location>
</feature>
<dbReference type="InterPro" id="IPR013611">
    <property type="entry name" value="Transp-assoc_OB_typ2"/>
</dbReference>
<dbReference type="SUPFAM" id="SSF52540">
    <property type="entry name" value="P-loop containing nucleoside triphosphate hydrolases"/>
    <property type="match status" value="1"/>
</dbReference>
<gene>
    <name evidence="6" type="ORF">D3272_25670</name>
</gene>
<keyword evidence="4 6" id="KW-0067">ATP-binding</keyword>
<dbReference type="InterPro" id="IPR017871">
    <property type="entry name" value="ABC_transporter-like_CS"/>
</dbReference>